<keyword evidence="2" id="KW-1185">Reference proteome</keyword>
<reference evidence="1 2" key="1">
    <citation type="submission" date="2020-07" db="EMBL/GenBank/DDBJ databases">
        <title>Sequencing the genomes of 1000 actinobacteria strains.</title>
        <authorList>
            <person name="Klenk H.-P."/>
        </authorList>
    </citation>
    <scope>NUCLEOTIDE SEQUENCE [LARGE SCALE GENOMIC DNA]</scope>
    <source>
        <strain evidence="1 2">DSM 29531</strain>
    </source>
</reference>
<name>A0A853DK99_9MICO</name>
<dbReference type="EMBL" id="JACCFW010000002">
    <property type="protein sequence ID" value="NYJ76453.1"/>
    <property type="molecule type" value="Genomic_DNA"/>
</dbReference>
<evidence type="ECO:0000313" key="2">
    <source>
        <dbReference type="Proteomes" id="UP000571817"/>
    </source>
</evidence>
<gene>
    <name evidence="1" type="ORF">HNR15_003471</name>
</gene>
<dbReference type="Proteomes" id="UP000571817">
    <property type="component" value="Unassembled WGS sequence"/>
</dbReference>
<organism evidence="1 2">
    <name type="scientific">Allobranchiibius huperziae</name>
    <dbReference type="NCBI Taxonomy" id="1874116"/>
    <lineage>
        <taxon>Bacteria</taxon>
        <taxon>Bacillati</taxon>
        <taxon>Actinomycetota</taxon>
        <taxon>Actinomycetes</taxon>
        <taxon>Micrococcales</taxon>
        <taxon>Dermacoccaceae</taxon>
        <taxon>Allobranchiibius</taxon>
    </lineage>
</organism>
<sequence>MSIQPGHRSLPIEHHRITAVDRVLNRLGAWVVALLTHQPTRHDRRHRQ</sequence>
<evidence type="ECO:0000313" key="1">
    <source>
        <dbReference type="EMBL" id="NYJ76453.1"/>
    </source>
</evidence>
<proteinExistence type="predicted"/>
<comment type="caution">
    <text evidence="1">The sequence shown here is derived from an EMBL/GenBank/DDBJ whole genome shotgun (WGS) entry which is preliminary data.</text>
</comment>
<protein>
    <submittedName>
        <fullName evidence="1">Uncharacterized protein</fullName>
    </submittedName>
</protein>
<dbReference type="AlphaFoldDB" id="A0A853DK99"/>
<accession>A0A853DK99</accession>